<proteinExistence type="predicted"/>
<evidence type="ECO:0000313" key="2">
    <source>
        <dbReference type="Proteomes" id="UP000490535"/>
    </source>
</evidence>
<sequence length="158" mass="18730">MKKIKKRLIAKWEIMITAEIVETEYSNKPIDDEFFERVYKGDFVRTYRDGRTDGKQIWKIQILTKAQDDEGNIHEHLLEWEFDKQMTIREVLEGAKHIKMNNEFKTRWTGVTKQWLDCVDNDLKGMTCLEAWATAECVANITPERVQNKFSRLMLNVA</sequence>
<dbReference type="EMBL" id="WNDP01000027">
    <property type="protein sequence ID" value="KAF1026161.1"/>
    <property type="molecule type" value="Genomic_DNA"/>
</dbReference>
<name>A0A833PI04_ACIBZ</name>
<comment type="caution">
    <text evidence="1">The sequence shown here is derived from an EMBL/GenBank/DDBJ whole genome shotgun (WGS) entry which is preliminary data.</text>
</comment>
<accession>A0A833PI04</accession>
<organism evidence="1 2">
    <name type="scientific">Acinetobacter bereziniae</name>
    <name type="common">Acinetobacter genomosp. 10</name>
    <dbReference type="NCBI Taxonomy" id="106648"/>
    <lineage>
        <taxon>Bacteria</taxon>
        <taxon>Pseudomonadati</taxon>
        <taxon>Pseudomonadota</taxon>
        <taxon>Gammaproteobacteria</taxon>
        <taxon>Moraxellales</taxon>
        <taxon>Moraxellaceae</taxon>
        <taxon>Acinetobacter</taxon>
    </lineage>
</organism>
<dbReference type="AlphaFoldDB" id="A0A833PI04"/>
<evidence type="ECO:0000313" key="1">
    <source>
        <dbReference type="EMBL" id="KAF1026161.1"/>
    </source>
</evidence>
<gene>
    <name evidence="1" type="ORF">GAK29_01423</name>
</gene>
<dbReference type="Proteomes" id="UP000490535">
    <property type="component" value="Unassembled WGS sequence"/>
</dbReference>
<reference evidence="2" key="1">
    <citation type="journal article" date="2020" name="MBio">
        <title>Horizontal gene transfer to a defensive symbiont with a reduced genome amongst a multipartite beetle microbiome.</title>
        <authorList>
            <person name="Waterworth S.C."/>
            <person name="Florez L.V."/>
            <person name="Rees E.R."/>
            <person name="Hertweck C."/>
            <person name="Kaltenpoth M."/>
            <person name="Kwan J.C."/>
        </authorList>
    </citation>
    <scope>NUCLEOTIDE SEQUENCE [LARGE SCALE GENOMIC DNA]</scope>
</reference>
<protein>
    <submittedName>
        <fullName evidence="1">Uncharacterized protein</fullName>
    </submittedName>
</protein>